<dbReference type="InterPro" id="IPR003609">
    <property type="entry name" value="Pan_app"/>
</dbReference>
<evidence type="ECO:0000256" key="14">
    <source>
        <dbReference type="ARBA" id="ARBA00023170"/>
    </source>
</evidence>
<comment type="subcellular location">
    <subcellularLocation>
        <location evidence="1">Membrane</location>
        <topology evidence="1">Single-pass membrane protein</topology>
    </subcellularLocation>
</comment>
<dbReference type="GO" id="GO:0004674">
    <property type="term" value="F:protein serine/threonine kinase activity"/>
    <property type="evidence" value="ECO:0007669"/>
    <property type="project" value="UniProtKB-KW"/>
</dbReference>
<name>A0ABD0UAC5_DENTH</name>
<dbReference type="PROSITE" id="PS00108">
    <property type="entry name" value="PROTEIN_KINASE_ST"/>
    <property type="match status" value="1"/>
</dbReference>
<dbReference type="PANTHER" id="PTHR47976:SF60">
    <property type="entry name" value="RECEPTOR-LIKE SERINE_THREONINE-PROTEIN KINASE"/>
    <property type="match status" value="1"/>
</dbReference>
<evidence type="ECO:0000256" key="7">
    <source>
        <dbReference type="ARBA" id="ARBA00022734"/>
    </source>
</evidence>
<proteinExistence type="inferred from homology"/>
<comment type="catalytic activity">
    <reaction evidence="17 18">
        <text>L-seryl-[protein] + ATP = O-phospho-L-seryl-[protein] + ADP + H(+)</text>
        <dbReference type="Rhea" id="RHEA:17989"/>
        <dbReference type="Rhea" id="RHEA-COMP:9863"/>
        <dbReference type="Rhea" id="RHEA-COMP:11604"/>
        <dbReference type="ChEBI" id="CHEBI:15378"/>
        <dbReference type="ChEBI" id="CHEBI:29999"/>
        <dbReference type="ChEBI" id="CHEBI:30616"/>
        <dbReference type="ChEBI" id="CHEBI:83421"/>
        <dbReference type="ChEBI" id="CHEBI:456216"/>
        <dbReference type="EC" id="2.7.11.1"/>
    </reaction>
</comment>
<evidence type="ECO:0000256" key="22">
    <source>
        <dbReference type="SAM" id="SignalP"/>
    </source>
</evidence>
<keyword evidence="8 18" id="KW-0547">Nucleotide-binding</keyword>
<dbReference type="FunFam" id="1.10.510.10:FF:000621">
    <property type="entry name" value="Serine/threonine-protein kinase"/>
    <property type="match status" value="1"/>
</dbReference>
<keyword evidence="10 18" id="KW-0067">ATP-binding</keyword>
<keyword evidence="2 18" id="KW-0723">Serine/threonine-protein kinase</keyword>
<evidence type="ECO:0000256" key="13">
    <source>
        <dbReference type="ARBA" id="ARBA00023157"/>
    </source>
</evidence>
<evidence type="ECO:0000256" key="18">
    <source>
        <dbReference type="PIRNR" id="PIRNR000641"/>
    </source>
</evidence>
<evidence type="ECO:0000256" key="20">
    <source>
        <dbReference type="SAM" id="MobiDB-lite"/>
    </source>
</evidence>
<dbReference type="InterPro" id="IPR024171">
    <property type="entry name" value="SRK-like_kinase"/>
</dbReference>
<evidence type="ECO:0000256" key="21">
    <source>
        <dbReference type="SAM" id="Phobius"/>
    </source>
</evidence>
<dbReference type="InterPro" id="IPR011009">
    <property type="entry name" value="Kinase-like_dom_sf"/>
</dbReference>
<comment type="catalytic activity">
    <reaction evidence="16 18">
        <text>L-threonyl-[protein] + ATP = O-phospho-L-threonyl-[protein] + ADP + H(+)</text>
        <dbReference type="Rhea" id="RHEA:46608"/>
        <dbReference type="Rhea" id="RHEA-COMP:11060"/>
        <dbReference type="Rhea" id="RHEA-COMP:11605"/>
        <dbReference type="ChEBI" id="CHEBI:15378"/>
        <dbReference type="ChEBI" id="CHEBI:30013"/>
        <dbReference type="ChEBI" id="CHEBI:30616"/>
        <dbReference type="ChEBI" id="CHEBI:61977"/>
        <dbReference type="ChEBI" id="CHEBI:456216"/>
        <dbReference type="EC" id="2.7.11.1"/>
    </reaction>
</comment>
<dbReference type="InterPro" id="IPR017441">
    <property type="entry name" value="Protein_kinase_ATP_BS"/>
</dbReference>
<dbReference type="Gene3D" id="2.90.10.10">
    <property type="entry name" value="Bulb-type lectin domain"/>
    <property type="match status" value="1"/>
</dbReference>
<dbReference type="GO" id="GO:0030246">
    <property type="term" value="F:carbohydrate binding"/>
    <property type="evidence" value="ECO:0007669"/>
    <property type="project" value="UniProtKB-KW"/>
</dbReference>
<keyword evidence="3" id="KW-0245">EGF-like domain</keyword>
<evidence type="ECO:0000256" key="15">
    <source>
        <dbReference type="ARBA" id="ARBA00023180"/>
    </source>
</evidence>
<dbReference type="Gene3D" id="3.30.200.20">
    <property type="entry name" value="Phosphorylase Kinase, domain 1"/>
    <property type="match status" value="1"/>
</dbReference>
<feature type="domain" description="Apple" evidence="25">
    <location>
        <begin position="334"/>
        <end position="420"/>
    </location>
</feature>
<dbReference type="PROSITE" id="PS00107">
    <property type="entry name" value="PROTEIN_KINASE_ATP"/>
    <property type="match status" value="1"/>
</dbReference>
<dbReference type="Proteomes" id="UP001552299">
    <property type="component" value="Unassembled WGS sequence"/>
</dbReference>
<dbReference type="SMART" id="SM00220">
    <property type="entry name" value="S_TKc"/>
    <property type="match status" value="1"/>
</dbReference>
<evidence type="ECO:0000256" key="19">
    <source>
        <dbReference type="PROSITE-ProRule" id="PRU10141"/>
    </source>
</evidence>
<evidence type="ECO:0000259" key="23">
    <source>
        <dbReference type="PROSITE" id="PS50011"/>
    </source>
</evidence>
<dbReference type="GO" id="GO:0016020">
    <property type="term" value="C:membrane"/>
    <property type="evidence" value="ECO:0007669"/>
    <property type="project" value="UniProtKB-SubCell"/>
</dbReference>
<keyword evidence="4 18" id="KW-0808">Transferase</keyword>
<dbReference type="GO" id="GO:0051707">
    <property type="term" value="P:response to other organism"/>
    <property type="evidence" value="ECO:0007669"/>
    <property type="project" value="UniProtKB-ARBA"/>
</dbReference>
<evidence type="ECO:0000256" key="6">
    <source>
        <dbReference type="ARBA" id="ARBA00022729"/>
    </source>
</evidence>
<dbReference type="InterPro" id="IPR001480">
    <property type="entry name" value="Bulb-type_lectin_dom"/>
</dbReference>
<dbReference type="PROSITE" id="PS50927">
    <property type="entry name" value="BULB_LECTIN"/>
    <property type="match status" value="1"/>
</dbReference>
<dbReference type="InterPro" id="IPR008271">
    <property type="entry name" value="Ser/Thr_kinase_AS"/>
</dbReference>
<feature type="binding site" evidence="19">
    <location>
        <position position="559"/>
    </location>
    <ligand>
        <name>ATP</name>
        <dbReference type="ChEBI" id="CHEBI:30616"/>
    </ligand>
</feature>
<accession>A0ABD0UAC5</accession>
<dbReference type="GO" id="GO:0005524">
    <property type="term" value="F:ATP binding"/>
    <property type="evidence" value="ECO:0007669"/>
    <property type="project" value="UniProtKB-UniRule"/>
</dbReference>
<feature type="domain" description="Protein kinase" evidence="23">
    <location>
        <begin position="531"/>
        <end position="833"/>
    </location>
</feature>
<feature type="chain" id="PRO_5044841300" description="Receptor-like serine/threonine-protein kinase" evidence="22">
    <location>
        <begin position="32"/>
        <end position="892"/>
    </location>
</feature>
<keyword evidence="6 22" id="KW-0732">Signal</keyword>
<keyword evidence="12 21" id="KW-0472">Membrane</keyword>
<dbReference type="InterPro" id="IPR051343">
    <property type="entry name" value="G-type_lectin_kinases/EP1-like"/>
</dbReference>
<evidence type="ECO:0000256" key="9">
    <source>
        <dbReference type="ARBA" id="ARBA00022777"/>
    </source>
</evidence>
<evidence type="ECO:0000256" key="16">
    <source>
        <dbReference type="ARBA" id="ARBA00047899"/>
    </source>
</evidence>
<keyword evidence="5 21" id="KW-0812">Transmembrane</keyword>
<dbReference type="SMART" id="SM00108">
    <property type="entry name" value="B_lectin"/>
    <property type="match status" value="1"/>
</dbReference>
<dbReference type="Pfam" id="PF01453">
    <property type="entry name" value="B_lectin"/>
    <property type="match status" value="1"/>
</dbReference>
<dbReference type="PROSITE" id="PS50948">
    <property type="entry name" value="PAN"/>
    <property type="match status" value="1"/>
</dbReference>
<dbReference type="InterPro" id="IPR036426">
    <property type="entry name" value="Bulb-type_lectin_dom_sf"/>
</dbReference>
<evidence type="ECO:0000313" key="27">
    <source>
        <dbReference type="Proteomes" id="UP001552299"/>
    </source>
</evidence>
<keyword evidence="14" id="KW-0675">Receptor</keyword>
<feature type="signal peptide" evidence="22">
    <location>
        <begin position="1"/>
        <end position="31"/>
    </location>
</feature>
<evidence type="ECO:0000313" key="26">
    <source>
        <dbReference type="EMBL" id="KAL0909451.1"/>
    </source>
</evidence>
<protein>
    <recommendedName>
        <fullName evidence="18">Receptor-like serine/threonine-protein kinase</fullName>
        <ecNumber evidence="18">2.7.11.1</ecNumber>
    </recommendedName>
</protein>
<evidence type="ECO:0000256" key="10">
    <source>
        <dbReference type="ARBA" id="ARBA00022840"/>
    </source>
</evidence>
<dbReference type="FunFam" id="3.30.200.20:FF:000178">
    <property type="entry name" value="serine/threonine-protein kinase PBS1-like"/>
    <property type="match status" value="1"/>
</dbReference>
<keyword evidence="13" id="KW-1015">Disulfide bond</keyword>
<dbReference type="PANTHER" id="PTHR47976">
    <property type="entry name" value="G-TYPE LECTIN S-RECEPTOR-LIKE SERINE/THREONINE-PROTEIN KINASE SD2-5"/>
    <property type="match status" value="1"/>
</dbReference>
<dbReference type="AlphaFoldDB" id="A0ABD0UAC5"/>
<comment type="similarity">
    <text evidence="18">Belongs to the protein kinase superfamily. Ser/Thr protein kinase family.</text>
</comment>
<reference evidence="26 27" key="1">
    <citation type="journal article" date="2024" name="Plant Biotechnol. J.">
        <title>Dendrobium thyrsiflorum genome and its molecular insights into genes involved in important horticultural traits.</title>
        <authorList>
            <person name="Chen B."/>
            <person name="Wang J.Y."/>
            <person name="Zheng P.J."/>
            <person name="Li K.L."/>
            <person name="Liang Y.M."/>
            <person name="Chen X.F."/>
            <person name="Zhang C."/>
            <person name="Zhao X."/>
            <person name="He X."/>
            <person name="Zhang G.Q."/>
            <person name="Liu Z.J."/>
            <person name="Xu Q."/>
        </authorList>
    </citation>
    <scope>NUCLEOTIDE SEQUENCE [LARGE SCALE GENOMIC DNA]</scope>
    <source>
        <strain evidence="26">GZMU011</strain>
    </source>
</reference>
<comment type="caution">
    <text evidence="26">The sequence shown here is derived from an EMBL/GenBank/DDBJ whole genome shotgun (WGS) entry which is preliminary data.</text>
</comment>
<evidence type="ECO:0000259" key="24">
    <source>
        <dbReference type="PROSITE" id="PS50927"/>
    </source>
</evidence>
<dbReference type="EMBL" id="JANQDX010000016">
    <property type="protein sequence ID" value="KAL0909451.1"/>
    <property type="molecule type" value="Genomic_DNA"/>
</dbReference>
<evidence type="ECO:0000256" key="5">
    <source>
        <dbReference type="ARBA" id="ARBA00022692"/>
    </source>
</evidence>
<evidence type="ECO:0000256" key="17">
    <source>
        <dbReference type="ARBA" id="ARBA00048679"/>
    </source>
</evidence>
<dbReference type="EC" id="2.7.11.1" evidence="18"/>
<feature type="transmembrane region" description="Helical" evidence="21">
    <location>
        <begin position="441"/>
        <end position="462"/>
    </location>
</feature>
<evidence type="ECO:0000256" key="11">
    <source>
        <dbReference type="ARBA" id="ARBA00022989"/>
    </source>
</evidence>
<dbReference type="Gene3D" id="1.10.510.10">
    <property type="entry name" value="Transferase(Phosphotransferase) domain 1"/>
    <property type="match status" value="1"/>
</dbReference>
<keyword evidence="7" id="KW-0430">Lectin</keyword>
<evidence type="ECO:0000256" key="2">
    <source>
        <dbReference type="ARBA" id="ARBA00022527"/>
    </source>
</evidence>
<dbReference type="PIRSF" id="PIRSF000641">
    <property type="entry name" value="SRK"/>
    <property type="match status" value="1"/>
</dbReference>
<keyword evidence="27" id="KW-1185">Reference proteome</keyword>
<dbReference type="SUPFAM" id="SSF51110">
    <property type="entry name" value="alpha-D-mannose-specific plant lectins"/>
    <property type="match status" value="1"/>
</dbReference>
<dbReference type="PROSITE" id="PS50011">
    <property type="entry name" value="PROTEIN_KINASE_DOM"/>
    <property type="match status" value="1"/>
</dbReference>
<dbReference type="InterPro" id="IPR000719">
    <property type="entry name" value="Prot_kinase_dom"/>
</dbReference>
<keyword evidence="9 18" id="KW-0418">Kinase</keyword>
<evidence type="ECO:0000256" key="1">
    <source>
        <dbReference type="ARBA" id="ARBA00004167"/>
    </source>
</evidence>
<evidence type="ECO:0000256" key="4">
    <source>
        <dbReference type="ARBA" id="ARBA00022679"/>
    </source>
</evidence>
<evidence type="ECO:0000256" key="12">
    <source>
        <dbReference type="ARBA" id="ARBA00023136"/>
    </source>
</evidence>
<feature type="region of interest" description="Disordered" evidence="20">
    <location>
        <begin position="855"/>
        <end position="892"/>
    </location>
</feature>
<keyword evidence="11 21" id="KW-1133">Transmembrane helix</keyword>
<gene>
    <name evidence="26" type="ORF">M5K25_020323</name>
</gene>
<organism evidence="26 27">
    <name type="scientific">Dendrobium thyrsiflorum</name>
    <name type="common">Pinecone-like raceme dendrobium</name>
    <name type="synonym">Orchid</name>
    <dbReference type="NCBI Taxonomy" id="117978"/>
    <lineage>
        <taxon>Eukaryota</taxon>
        <taxon>Viridiplantae</taxon>
        <taxon>Streptophyta</taxon>
        <taxon>Embryophyta</taxon>
        <taxon>Tracheophyta</taxon>
        <taxon>Spermatophyta</taxon>
        <taxon>Magnoliopsida</taxon>
        <taxon>Liliopsida</taxon>
        <taxon>Asparagales</taxon>
        <taxon>Orchidaceae</taxon>
        <taxon>Epidendroideae</taxon>
        <taxon>Malaxideae</taxon>
        <taxon>Dendrobiinae</taxon>
        <taxon>Dendrobium</taxon>
    </lineage>
</organism>
<sequence length="892" mass="96213">MAAKLNSPMAPNRRRILFLLLLLPLLHRPAAFPVAIEFLYPNFTASSTNFIEKGGLFLTSTSSTYSAILSSDSPQSSFVFSILHTPTSTLVWSANPAAPAPYNSILSLSAAGLAISLPNGSLLWSTPVLSRLAAALQLIDSGNLLLLDAANISLWQSFDHPTDTLLSSQRLPVGSSLTTSAGAYRLLVNAEDAILFWSNGDQQYWRLSTDLLSVKDLNDPVAYMAANGSGLYLFSAGGRAVYFVNLPLTKLKFIRLEPAGQLLVMGYSGKGSVLNNELVAPSGACDLPLSCGKLDVCTVESTGFVCNCPASLKALPAGGCSPTDSSTLASISNCAGNKNQSEASYLSLGSKTGYFANKFAIPASSGGNFSSCRSLCTVNCFCLGFFYQNSSKSCFLIKNQIGSLLSTSNQGVVDSGEGYIKILPSTQPQLDSAKSSNFVQILLPSIAGILFVAILFVGIYCLRRYQQRTGNNKPAPLRQIYLGRKPWSQLTIDDSSTRDILNSEDSENSDEISIQGLPQRFTYAELVTATNNFSTKIGSGGFGEVFRGELPDNTTVAVKRISAGITGSIHGKKEFCTEIAVIGSIHHINLVRLRGFSAEGRRRRLLVYDYMNRGSLDRSLFCTGGPVLEWQERMNVAVGAARGLAYLHSGCDRKIVHCDVKPENILLHDVGGVKISDFGLAKLISREQSGFFTTMRGTRGYLAPEWLANSAISDRVDVYSYGMVLLEIIRGKKNWSVESVASEGWSNVSSGEGEMGYFPIIALEMHEKGKYLELADPRLEKRVREEEVERAVKVALCCLHEGPALRPSMAAVAAMLDGSMEVERPKPEALAFLRLLCGKRIVDFGSFGENLTDDDEVGNGKGTIGTASRSDAFAPQPKMSQAAEGKGFSSLW</sequence>
<evidence type="ECO:0000256" key="3">
    <source>
        <dbReference type="ARBA" id="ARBA00022536"/>
    </source>
</evidence>
<evidence type="ECO:0000256" key="8">
    <source>
        <dbReference type="ARBA" id="ARBA00022741"/>
    </source>
</evidence>
<feature type="domain" description="Bulb-type lectin" evidence="24">
    <location>
        <begin position="42"/>
        <end position="159"/>
    </location>
</feature>
<evidence type="ECO:0000259" key="25">
    <source>
        <dbReference type="PROSITE" id="PS50948"/>
    </source>
</evidence>
<keyword evidence="15" id="KW-0325">Glycoprotein</keyword>
<dbReference type="Pfam" id="PF00069">
    <property type="entry name" value="Pkinase"/>
    <property type="match status" value="1"/>
</dbReference>
<dbReference type="SUPFAM" id="SSF56112">
    <property type="entry name" value="Protein kinase-like (PK-like)"/>
    <property type="match status" value="1"/>
</dbReference>